<dbReference type="InterPro" id="IPR000683">
    <property type="entry name" value="Gfo/Idh/MocA-like_OxRdtase_N"/>
</dbReference>
<dbReference type="Gene3D" id="3.40.50.720">
    <property type="entry name" value="NAD(P)-binding Rossmann-like Domain"/>
    <property type="match status" value="1"/>
</dbReference>
<dbReference type="PANTHER" id="PTHR43818">
    <property type="entry name" value="BCDNA.GH03377"/>
    <property type="match status" value="1"/>
</dbReference>
<evidence type="ECO:0000313" key="5">
    <source>
        <dbReference type="Proteomes" id="UP001595908"/>
    </source>
</evidence>
<proteinExistence type="predicted"/>
<reference evidence="5" key="1">
    <citation type="journal article" date="2019" name="Int. J. Syst. Evol. Microbiol.">
        <title>The Global Catalogue of Microorganisms (GCM) 10K type strain sequencing project: providing services to taxonomists for standard genome sequencing and annotation.</title>
        <authorList>
            <consortium name="The Broad Institute Genomics Platform"/>
            <consortium name="The Broad Institute Genome Sequencing Center for Infectious Disease"/>
            <person name="Wu L."/>
            <person name="Ma J."/>
        </authorList>
    </citation>
    <scope>NUCLEOTIDE SEQUENCE [LARGE SCALE GENOMIC DNA]</scope>
    <source>
        <strain evidence="5">ICMP 257</strain>
    </source>
</reference>
<organism evidence="4 5">
    <name type="scientific">Streptomyces atroolivaceus</name>
    <dbReference type="NCBI Taxonomy" id="66869"/>
    <lineage>
        <taxon>Bacteria</taxon>
        <taxon>Bacillati</taxon>
        <taxon>Actinomycetota</taxon>
        <taxon>Actinomycetes</taxon>
        <taxon>Kitasatosporales</taxon>
        <taxon>Streptomycetaceae</taxon>
        <taxon>Streptomyces</taxon>
    </lineage>
</organism>
<dbReference type="Pfam" id="PF22725">
    <property type="entry name" value="GFO_IDH_MocA_C3"/>
    <property type="match status" value="1"/>
</dbReference>
<feature type="domain" description="GFO/IDH/MocA-like oxidoreductase" evidence="3">
    <location>
        <begin position="134"/>
        <end position="262"/>
    </location>
</feature>
<name>A0ABV9VGY2_STRAZ</name>
<sequence length="368" mass="39929">MTRRIVLAGASGYGATYLREIAQLEARGLVRLVGLCDLQPLGPDAGKQFGDRPFDTRLDRLLAGTSPDLAVVATPIHTHLPLSRQVLHAGCHLLLEKPPAPSAAEWQEILTLSRHEELSCQVGFQSLGSGACTRLTELMAAGELGEIRGIGCYGAWSRDAAYYQRSAWAGRRELNGVPVADGALTNPFAHAVATALALDRSTGWDDIADLDVELLRVRDIQVDDTSCLRLRTARDTVITVAVTLAARTPAEPVIVVHGTRRRAELHYTRDLLLLDGQREHHGRTSPLENLLAHLDDGVPLHSDIAACGAFTRVLEHINATPEPRLISERWLAHEGDGSRTHIPGVEQAVRASAEQLATFAELGEPWAV</sequence>
<evidence type="ECO:0000259" key="2">
    <source>
        <dbReference type="Pfam" id="PF01408"/>
    </source>
</evidence>
<dbReference type="GeneID" id="31235606"/>
<evidence type="ECO:0000259" key="3">
    <source>
        <dbReference type="Pfam" id="PF22725"/>
    </source>
</evidence>
<keyword evidence="5" id="KW-1185">Reference proteome</keyword>
<dbReference type="PANTHER" id="PTHR43818:SF11">
    <property type="entry name" value="BCDNA.GH03377"/>
    <property type="match status" value="1"/>
</dbReference>
<dbReference type="Proteomes" id="UP001595908">
    <property type="component" value="Unassembled WGS sequence"/>
</dbReference>
<dbReference type="InterPro" id="IPR055170">
    <property type="entry name" value="GFO_IDH_MocA-like_dom"/>
</dbReference>
<protein>
    <submittedName>
        <fullName evidence="4">Gfo/Idh/MocA family protein</fullName>
    </submittedName>
</protein>
<dbReference type="Gene3D" id="3.30.360.10">
    <property type="entry name" value="Dihydrodipicolinate Reductase, domain 2"/>
    <property type="match status" value="1"/>
</dbReference>
<keyword evidence="1" id="KW-0560">Oxidoreductase</keyword>
<evidence type="ECO:0000256" key="1">
    <source>
        <dbReference type="ARBA" id="ARBA00023002"/>
    </source>
</evidence>
<dbReference type="InterPro" id="IPR050463">
    <property type="entry name" value="Gfo/Idh/MocA_oxidrdct_glycsds"/>
</dbReference>
<comment type="caution">
    <text evidence="4">The sequence shown here is derived from an EMBL/GenBank/DDBJ whole genome shotgun (WGS) entry which is preliminary data.</text>
</comment>
<dbReference type="Pfam" id="PF01408">
    <property type="entry name" value="GFO_IDH_MocA"/>
    <property type="match status" value="1"/>
</dbReference>
<dbReference type="SUPFAM" id="SSF55347">
    <property type="entry name" value="Glyceraldehyde-3-phosphate dehydrogenase-like, C-terminal domain"/>
    <property type="match status" value="1"/>
</dbReference>
<dbReference type="RefSeq" id="WP_033303455.1">
    <property type="nucleotide sequence ID" value="NZ_JBHSJE010000014.1"/>
</dbReference>
<dbReference type="SUPFAM" id="SSF51735">
    <property type="entry name" value="NAD(P)-binding Rossmann-fold domains"/>
    <property type="match status" value="1"/>
</dbReference>
<dbReference type="EMBL" id="JBHSJE010000014">
    <property type="protein sequence ID" value="MFC4983219.1"/>
    <property type="molecule type" value="Genomic_DNA"/>
</dbReference>
<accession>A0ABV9VGY2</accession>
<dbReference type="InterPro" id="IPR036291">
    <property type="entry name" value="NAD(P)-bd_dom_sf"/>
</dbReference>
<evidence type="ECO:0000313" key="4">
    <source>
        <dbReference type="EMBL" id="MFC4983219.1"/>
    </source>
</evidence>
<feature type="domain" description="Gfo/Idh/MocA-like oxidoreductase N-terminal" evidence="2">
    <location>
        <begin position="4"/>
        <end position="124"/>
    </location>
</feature>
<gene>
    <name evidence="4" type="ORF">ACFPL4_33625</name>
</gene>